<feature type="region of interest" description="Disordered" evidence="1">
    <location>
        <begin position="132"/>
        <end position="156"/>
    </location>
</feature>
<gene>
    <name evidence="2" type="ORF">GMARGA_LOCUS4081</name>
</gene>
<proteinExistence type="predicted"/>
<evidence type="ECO:0000256" key="1">
    <source>
        <dbReference type="SAM" id="MobiDB-lite"/>
    </source>
</evidence>
<dbReference type="EMBL" id="CAJVQB010001563">
    <property type="protein sequence ID" value="CAG8541006.1"/>
    <property type="molecule type" value="Genomic_DNA"/>
</dbReference>
<protein>
    <submittedName>
        <fullName evidence="2">23796_t:CDS:1</fullName>
    </submittedName>
</protein>
<keyword evidence="3" id="KW-1185">Reference proteome</keyword>
<reference evidence="2 3" key="1">
    <citation type="submission" date="2021-06" db="EMBL/GenBank/DDBJ databases">
        <authorList>
            <person name="Kallberg Y."/>
            <person name="Tangrot J."/>
            <person name="Rosling A."/>
        </authorList>
    </citation>
    <scope>NUCLEOTIDE SEQUENCE [LARGE SCALE GENOMIC DNA]</scope>
    <source>
        <strain evidence="2 3">120-4 pot B 10/14</strain>
    </source>
</reference>
<feature type="compositionally biased region" description="Polar residues" evidence="1">
    <location>
        <begin position="132"/>
        <end position="149"/>
    </location>
</feature>
<name>A0ABM8W6V4_GIGMA</name>
<accession>A0ABM8W6V4</accession>
<organism evidence="2 3">
    <name type="scientific">Gigaspora margarita</name>
    <dbReference type="NCBI Taxonomy" id="4874"/>
    <lineage>
        <taxon>Eukaryota</taxon>
        <taxon>Fungi</taxon>
        <taxon>Fungi incertae sedis</taxon>
        <taxon>Mucoromycota</taxon>
        <taxon>Glomeromycotina</taxon>
        <taxon>Glomeromycetes</taxon>
        <taxon>Diversisporales</taxon>
        <taxon>Gigasporaceae</taxon>
        <taxon>Gigaspora</taxon>
    </lineage>
</organism>
<sequence length="308" mass="34934">MINQASEKKWPCQPHPENTEFQAQVNLKNSNTSPYASKTILQAAKKSPDNLIGSTKLKNCQLFSRSLEAAALQVEPLVLQKPDKSKLEIQQIEFKDSNTKRIMRMSQIEGNMDLNQQKLKKSKNGIKQAHEANQFSETNMPKEINNNGQPYLDRDNGSNRVNNGKESDNYYFGKYNSDSKRLIDKAIVKKALKKELYKIGVEMSEPSEDERVAAIVGRKKKEIFQSQEALDKACKAWLKKVSCSKQMIKAPNQQDQESKVVSSFKLAILRHEYKEETEVIRGARIRTSGCLVLQNAKAELEVGKILNS</sequence>
<dbReference type="Proteomes" id="UP000789901">
    <property type="component" value="Unassembled WGS sequence"/>
</dbReference>
<comment type="caution">
    <text evidence="2">The sequence shown here is derived from an EMBL/GenBank/DDBJ whole genome shotgun (WGS) entry which is preliminary data.</text>
</comment>
<evidence type="ECO:0000313" key="2">
    <source>
        <dbReference type="EMBL" id="CAG8541006.1"/>
    </source>
</evidence>
<evidence type="ECO:0000313" key="3">
    <source>
        <dbReference type="Proteomes" id="UP000789901"/>
    </source>
</evidence>